<name>A0A2B7WIG1_9EURO</name>
<proteinExistence type="predicted"/>
<dbReference type="Gene3D" id="3.40.50.720">
    <property type="entry name" value="NAD(P)-binding Rossmann-like Domain"/>
    <property type="match status" value="1"/>
</dbReference>
<accession>A0A2B7WIG1</accession>
<dbReference type="AlphaFoldDB" id="A0A2B7WIG1"/>
<evidence type="ECO:0000313" key="2">
    <source>
        <dbReference type="Proteomes" id="UP000223968"/>
    </source>
</evidence>
<reference evidence="1 2" key="1">
    <citation type="submission" date="2017-10" db="EMBL/GenBank/DDBJ databases">
        <title>Comparative genomics in systemic dimorphic fungi from Ajellomycetaceae.</title>
        <authorList>
            <person name="Munoz J.F."/>
            <person name="Mcewen J.G."/>
            <person name="Clay O.K."/>
            <person name="Cuomo C.A."/>
        </authorList>
    </citation>
    <scope>NUCLEOTIDE SEQUENCE [LARGE SCALE GENOMIC DNA]</scope>
    <source>
        <strain evidence="1 2">UAMH5409</strain>
    </source>
</reference>
<sequence length="114" mass="12780">MNFADKFAAYSVAKFAVFRLWDHLSFNHPEMSVFHIQPGIVDTAMDREAGGIKATGTEYNVSLPGWFNVWLDSPEARFLNGKFVWTNWDGDVDKLKAQVKELEAGSRLSIGLVG</sequence>
<evidence type="ECO:0000313" key="1">
    <source>
        <dbReference type="EMBL" id="PGG96402.1"/>
    </source>
</evidence>
<dbReference type="STRING" id="1447875.A0A2B7WIG1"/>
<dbReference type="OrthoDB" id="1933717at2759"/>
<dbReference type="InterPro" id="IPR036291">
    <property type="entry name" value="NAD(P)-bd_dom_sf"/>
</dbReference>
<keyword evidence="2" id="KW-1185">Reference proteome</keyword>
<dbReference type="Proteomes" id="UP000223968">
    <property type="component" value="Unassembled WGS sequence"/>
</dbReference>
<organism evidence="1 2">
    <name type="scientific">Helicocarpus griseus UAMH5409</name>
    <dbReference type="NCBI Taxonomy" id="1447875"/>
    <lineage>
        <taxon>Eukaryota</taxon>
        <taxon>Fungi</taxon>
        <taxon>Dikarya</taxon>
        <taxon>Ascomycota</taxon>
        <taxon>Pezizomycotina</taxon>
        <taxon>Eurotiomycetes</taxon>
        <taxon>Eurotiomycetidae</taxon>
        <taxon>Onygenales</taxon>
        <taxon>Ajellomycetaceae</taxon>
        <taxon>Helicocarpus</taxon>
    </lineage>
</organism>
<comment type="caution">
    <text evidence="1">The sequence shown here is derived from an EMBL/GenBank/DDBJ whole genome shotgun (WGS) entry which is preliminary data.</text>
</comment>
<dbReference type="SUPFAM" id="SSF51735">
    <property type="entry name" value="NAD(P)-binding Rossmann-fold domains"/>
    <property type="match status" value="1"/>
</dbReference>
<dbReference type="EMBL" id="PDNB01000282">
    <property type="protein sequence ID" value="PGG96402.1"/>
    <property type="molecule type" value="Genomic_DNA"/>
</dbReference>
<protein>
    <submittedName>
        <fullName evidence="1">Uncharacterized protein</fullName>
    </submittedName>
</protein>
<gene>
    <name evidence="1" type="ORF">AJ79_09597</name>
</gene>